<feature type="chain" id="PRO_5047522889" evidence="1">
    <location>
        <begin position="21"/>
        <end position="206"/>
    </location>
</feature>
<dbReference type="EMBL" id="JAZHXI010000014">
    <property type="protein sequence ID" value="KAL2064157.1"/>
    <property type="molecule type" value="Genomic_DNA"/>
</dbReference>
<comment type="caution">
    <text evidence="2">The sequence shown here is derived from an EMBL/GenBank/DDBJ whole genome shotgun (WGS) entry which is preliminary data.</text>
</comment>
<name>A0ABR4C3R0_9HELO</name>
<dbReference type="PANTHER" id="PTHR35605">
    <property type="entry name" value="ECP2 EFFECTOR PROTEIN DOMAIN-CONTAINING PROTEIN-RELATED"/>
    <property type="match status" value="1"/>
</dbReference>
<dbReference type="PANTHER" id="PTHR35605:SF1">
    <property type="entry name" value="ECP2 EFFECTOR PROTEIN DOMAIN-CONTAINING PROTEIN-RELATED"/>
    <property type="match status" value="1"/>
</dbReference>
<evidence type="ECO:0000313" key="2">
    <source>
        <dbReference type="EMBL" id="KAL2064157.1"/>
    </source>
</evidence>
<feature type="signal peptide" evidence="1">
    <location>
        <begin position="1"/>
        <end position="20"/>
    </location>
</feature>
<evidence type="ECO:0000313" key="3">
    <source>
        <dbReference type="Proteomes" id="UP001595075"/>
    </source>
</evidence>
<accession>A0ABR4C3R0</accession>
<proteinExistence type="predicted"/>
<organism evidence="2 3">
    <name type="scientific">Oculimacula yallundae</name>
    <dbReference type="NCBI Taxonomy" id="86028"/>
    <lineage>
        <taxon>Eukaryota</taxon>
        <taxon>Fungi</taxon>
        <taxon>Dikarya</taxon>
        <taxon>Ascomycota</taxon>
        <taxon>Pezizomycotina</taxon>
        <taxon>Leotiomycetes</taxon>
        <taxon>Helotiales</taxon>
        <taxon>Ploettnerulaceae</taxon>
        <taxon>Oculimacula</taxon>
    </lineage>
</organism>
<sequence length="206" mass="22494">MKLITICLASTAILVASVIAAPHIVAVRAGEGLPYPVGKMEWTGSATPGGPNVTLFGTVQEVIADLDANYEGFNKEERLAAVDKRQIVAPRTAWWATCSMPAGLRPAPWQVVQRFPVLDGINYLKSLGGSSCGCDAHTCCRISCSWDAAIYLCNDNDYHIGPRCDWQGSNMVQWIWDNCADYAENSIGGKIWDTENYSDTVQSERC</sequence>
<reference evidence="2 3" key="1">
    <citation type="journal article" date="2024" name="Commun. Biol.">
        <title>Comparative genomic analysis of thermophilic fungi reveals convergent evolutionary adaptations and gene losses.</title>
        <authorList>
            <person name="Steindorff A.S."/>
            <person name="Aguilar-Pontes M.V."/>
            <person name="Robinson A.J."/>
            <person name="Andreopoulos B."/>
            <person name="LaButti K."/>
            <person name="Kuo A."/>
            <person name="Mondo S."/>
            <person name="Riley R."/>
            <person name="Otillar R."/>
            <person name="Haridas S."/>
            <person name="Lipzen A."/>
            <person name="Grimwood J."/>
            <person name="Schmutz J."/>
            <person name="Clum A."/>
            <person name="Reid I.D."/>
            <person name="Moisan M.C."/>
            <person name="Butler G."/>
            <person name="Nguyen T.T.M."/>
            <person name="Dewar K."/>
            <person name="Conant G."/>
            <person name="Drula E."/>
            <person name="Henrissat B."/>
            <person name="Hansel C."/>
            <person name="Singer S."/>
            <person name="Hutchinson M.I."/>
            <person name="de Vries R.P."/>
            <person name="Natvig D.O."/>
            <person name="Powell A.J."/>
            <person name="Tsang A."/>
            <person name="Grigoriev I.V."/>
        </authorList>
    </citation>
    <scope>NUCLEOTIDE SEQUENCE [LARGE SCALE GENOMIC DNA]</scope>
    <source>
        <strain evidence="2 3">CBS 494.80</strain>
    </source>
</reference>
<evidence type="ECO:0000256" key="1">
    <source>
        <dbReference type="SAM" id="SignalP"/>
    </source>
</evidence>
<protein>
    <submittedName>
        <fullName evidence="2">Uncharacterized protein</fullName>
    </submittedName>
</protein>
<dbReference type="Proteomes" id="UP001595075">
    <property type="component" value="Unassembled WGS sequence"/>
</dbReference>
<keyword evidence="1" id="KW-0732">Signal</keyword>
<gene>
    <name evidence="2" type="ORF">VTL71DRAFT_4651</name>
</gene>
<keyword evidence="3" id="KW-1185">Reference proteome</keyword>